<dbReference type="AlphaFoldDB" id="A0A1I2DP77"/>
<dbReference type="InterPro" id="IPR008256">
    <property type="entry name" value="Peptidase_S1B"/>
</dbReference>
<dbReference type="PANTHER" id="PTHR15462:SF8">
    <property type="entry name" value="SERINE PROTEASE"/>
    <property type="match status" value="1"/>
</dbReference>
<evidence type="ECO:0000256" key="2">
    <source>
        <dbReference type="ARBA" id="ARBA00022670"/>
    </source>
</evidence>
<dbReference type="InterPro" id="IPR043504">
    <property type="entry name" value="Peptidase_S1_PA_chymotrypsin"/>
</dbReference>
<protein>
    <recommendedName>
        <fullName evidence="6">Serine protease</fullName>
        <ecNumber evidence="6">3.4.21.-</ecNumber>
    </recommendedName>
</protein>
<dbReference type="SUPFAM" id="SSF47090">
    <property type="entry name" value="PGBD-like"/>
    <property type="match status" value="1"/>
</dbReference>
<dbReference type="Pfam" id="PF01471">
    <property type="entry name" value="PG_binding_1"/>
    <property type="match status" value="1"/>
</dbReference>
<dbReference type="InterPro" id="IPR036366">
    <property type="entry name" value="PGBDSf"/>
</dbReference>
<dbReference type="GO" id="GO:0008236">
    <property type="term" value="F:serine-type peptidase activity"/>
    <property type="evidence" value="ECO:0007669"/>
    <property type="project" value="UniProtKB-KW"/>
</dbReference>
<dbReference type="PANTHER" id="PTHR15462">
    <property type="entry name" value="SERINE PROTEASE"/>
    <property type="match status" value="1"/>
</dbReference>
<dbReference type="STRING" id="1798228.SAMN05216574_10671"/>
<keyword evidence="9" id="KW-1185">Reference proteome</keyword>
<dbReference type="Proteomes" id="UP000198589">
    <property type="component" value="Unassembled WGS sequence"/>
</dbReference>
<sequence>MTETGTRRRPTEGLGVDAMLAEIRRRELKALPDGADGPLAAIPTGELVAAVLDEQKVVYGVDDRRDLFEVTDPAVQRDADAVVALLRESHVRENGDGTCTIVAQRFADAEGLCAGERFGDQPVAAFCSGVLVAPDVVATAGHCLDDTTVGSTRFVFGFRMATATSAPGTVPSRDVYRGAALLGRALTGDGADWALVRLDRAVTDHAVAPVRRAGRIADHQAVHVIGHPSGLPAKFAPGATVRDNGPADFFVADLDTYGGNSGSPVYNATSHEVEGLLVRGETDFVDTGGCRVSLVCPTSGCRGEDVTRAPVFAALLSGLGGAQPLLTRGSRGPEVTAWQSLLNRVQDPDVAVDGIFGQATQRATRQFQRASGLTADGVVGPDTRAAMAQLLGLPKAPSSGELPDGFVRALTAVLAPVLPLLSAAAQEPVDAEALRALGRQLGGVVATLLRVLATQHSSPAP</sequence>
<feature type="domain" description="Peptidoglycan binding-like" evidence="7">
    <location>
        <begin position="331"/>
        <end position="387"/>
    </location>
</feature>
<evidence type="ECO:0000256" key="5">
    <source>
        <dbReference type="ARBA" id="ARBA00022825"/>
    </source>
</evidence>
<comment type="similarity">
    <text evidence="1 6">Belongs to the peptidase S1B family.</text>
</comment>
<dbReference type="Pfam" id="PF13365">
    <property type="entry name" value="Trypsin_2"/>
    <property type="match status" value="1"/>
</dbReference>
<evidence type="ECO:0000259" key="7">
    <source>
        <dbReference type="Pfam" id="PF01471"/>
    </source>
</evidence>
<dbReference type="InterPro" id="IPR002477">
    <property type="entry name" value="Peptidoglycan-bd-like"/>
</dbReference>
<dbReference type="Gene3D" id="1.10.101.10">
    <property type="entry name" value="PGBD-like superfamily/PGBD"/>
    <property type="match status" value="1"/>
</dbReference>
<evidence type="ECO:0000256" key="1">
    <source>
        <dbReference type="ARBA" id="ARBA00008764"/>
    </source>
</evidence>
<dbReference type="EC" id="3.4.21.-" evidence="6"/>
<name>A0A1I2DP77_9ACTN</name>
<dbReference type="PRINTS" id="PR00839">
    <property type="entry name" value="V8PROTEASE"/>
</dbReference>
<dbReference type="GO" id="GO:0006508">
    <property type="term" value="P:proteolysis"/>
    <property type="evidence" value="ECO:0007669"/>
    <property type="project" value="UniProtKB-KW"/>
</dbReference>
<dbReference type="InterPro" id="IPR050966">
    <property type="entry name" value="Glutamyl_endopeptidase"/>
</dbReference>
<gene>
    <name evidence="8" type="ORF">SAMN05216574_10671</name>
</gene>
<keyword evidence="2 6" id="KW-0645">Protease</keyword>
<accession>A0A1I2DP77</accession>
<proteinExistence type="inferred from homology"/>
<dbReference type="InterPro" id="IPR009003">
    <property type="entry name" value="Peptidase_S1_PA"/>
</dbReference>
<evidence type="ECO:0000256" key="6">
    <source>
        <dbReference type="RuleBase" id="RU004296"/>
    </source>
</evidence>
<keyword evidence="5 6" id="KW-0720">Serine protease</keyword>
<evidence type="ECO:0000313" key="8">
    <source>
        <dbReference type="EMBL" id="SFE82394.1"/>
    </source>
</evidence>
<keyword evidence="3" id="KW-0732">Signal</keyword>
<dbReference type="InterPro" id="IPR000126">
    <property type="entry name" value="V8_ser_AS"/>
</dbReference>
<dbReference type="EMBL" id="FOND01000006">
    <property type="protein sequence ID" value="SFE82394.1"/>
    <property type="molecule type" value="Genomic_DNA"/>
</dbReference>
<keyword evidence="4 6" id="KW-0378">Hydrolase</keyword>
<reference evidence="9" key="1">
    <citation type="submission" date="2016-10" db="EMBL/GenBank/DDBJ databases">
        <authorList>
            <person name="Varghese N."/>
            <person name="Submissions S."/>
        </authorList>
    </citation>
    <scope>NUCLEOTIDE SEQUENCE [LARGE SCALE GENOMIC DNA]</scope>
    <source>
        <strain evidence="9">DSM 46838</strain>
    </source>
</reference>
<dbReference type="PROSITE" id="PS00673">
    <property type="entry name" value="V8_SER"/>
    <property type="match status" value="1"/>
</dbReference>
<evidence type="ECO:0000313" key="9">
    <source>
        <dbReference type="Proteomes" id="UP000198589"/>
    </source>
</evidence>
<organism evidence="8 9">
    <name type="scientific">Blastococcus tunisiensis</name>
    <dbReference type="NCBI Taxonomy" id="1798228"/>
    <lineage>
        <taxon>Bacteria</taxon>
        <taxon>Bacillati</taxon>
        <taxon>Actinomycetota</taxon>
        <taxon>Actinomycetes</taxon>
        <taxon>Geodermatophilales</taxon>
        <taxon>Geodermatophilaceae</taxon>
        <taxon>Blastococcus</taxon>
    </lineage>
</organism>
<dbReference type="Gene3D" id="2.40.10.10">
    <property type="entry name" value="Trypsin-like serine proteases"/>
    <property type="match status" value="2"/>
</dbReference>
<evidence type="ECO:0000256" key="4">
    <source>
        <dbReference type="ARBA" id="ARBA00022801"/>
    </source>
</evidence>
<evidence type="ECO:0000256" key="3">
    <source>
        <dbReference type="ARBA" id="ARBA00022729"/>
    </source>
</evidence>
<dbReference type="SUPFAM" id="SSF50494">
    <property type="entry name" value="Trypsin-like serine proteases"/>
    <property type="match status" value="1"/>
</dbReference>
<dbReference type="InterPro" id="IPR036365">
    <property type="entry name" value="PGBD-like_sf"/>
</dbReference>
<dbReference type="RefSeq" id="WP_254790722.1">
    <property type="nucleotide sequence ID" value="NZ_FOND01000006.1"/>
</dbReference>